<feature type="domain" description="DUF7928" evidence="3">
    <location>
        <begin position="9"/>
        <end position="114"/>
    </location>
</feature>
<sequence>MKPIPADTRVLEAVKKLDVKVAFLMRSKITECVFRTIAEGDNELVFPKEGVQVQILESLDEIIASEERTVRKFQYICFLRQERAVLLWHDNTRTIFKHADQINTKMMSLLWGRDLTGQLHPSSAVLEPRSSGASIYSMRSTLASKQPWNVESSNVSAMGESKEGTHENIDIEKTVVGSVARPAVYTSSVYTGIAIFTMMVLLFGGALRTLVVESAIDGQYIRLALAVTLPFSGSLALFFFIIIVTDICQLIGPVRSTITNSRFYSARSPSLDEAFRKGFHPPHITIQMPVYKESLQAVLQPTIQSLKQAVSHYELHGGTANIFVNDDGMQLIDSTLAEERREYYRDNGIGWVARPKHGENGYLRAGKFKKASNMNFGLEISNKTEDILLELIRAREKVNDEPLSNKDIDELYNTALETVIEADTRAWASGSIRVGEIILIVDSDTRVPADCLIYGAAEMFLSPEVAIIQHSAGVMQVVEDYFENGITYFTNLIYSAIRFVCGSGDVAPFVGHNAFLRWKAVQSTAFRTGDREYYWSESHVSEDFDMALRLQVAGNVVRLATYHGLRGFQEGVSLTIYDELARWEKYLHITNRCVTPTIY</sequence>
<name>A0AAV9W9B9_9PEZI</name>
<dbReference type="InterPro" id="IPR029044">
    <property type="entry name" value="Nucleotide-diphossugar_trans"/>
</dbReference>
<comment type="caution">
    <text evidence="4">The sequence shown here is derived from an EMBL/GenBank/DDBJ whole genome shotgun (WGS) entry which is preliminary data.</text>
</comment>
<dbReference type="PANTHER" id="PTHR35408">
    <property type="entry name" value="CHROMOSOME 15, WHOLE GENOME SHOTGUN SEQUENCE"/>
    <property type="match status" value="1"/>
</dbReference>
<proteinExistence type="predicted"/>
<feature type="domain" description="Glycosyltransferase 2-like" evidence="2">
    <location>
        <begin position="437"/>
        <end position="589"/>
    </location>
</feature>
<dbReference type="SUPFAM" id="SSF53448">
    <property type="entry name" value="Nucleotide-diphospho-sugar transferases"/>
    <property type="match status" value="1"/>
</dbReference>
<dbReference type="EMBL" id="JAVHJL010000005">
    <property type="protein sequence ID" value="KAK6503549.1"/>
    <property type="molecule type" value="Genomic_DNA"/>
</dbReference>
<evidence type="ECO:0000313" key="4">
    <source>
        <dbReference type="EMBL" id="KAK6503549.1"/>
    </source>
</evidence>
<dbReference type="Gene3D" id="3.90.550.10">
    <property type="entry name" value="Spore Coat Polysaccharide Biosynthesis Protein SpsA, Chain A"/>
    <property type="match status" value="1"/>
</dbReference>
<keyword evidence="1" id="KW-0812">Transmembrane</keyword>
<evidence type="ECO:0008006" key="6">
    <source>
        <dbReference type="Google" id="ProtNLM"/>
    </source>
</evidence>
<protein>
    <recommendedName>
        <fullName evidence="6">Glycosyltransferase 2-like domain-containing protein</fullName>
    </recommendedName>
</protein>
<feature type="transmembrane region" description="Helical" evidence="1">
    <location>
        <begin position="189"/>
        <end position="211"/>
    </location>
</feature>
<keyword evidence="1" id="KW-0472">Membrane</keyword>
<keyword evidence="5" id="KW-1185">Reference proteome</keyword>
<feature type="transmembrane region" description="Helical" evidence="1">
    <location>
        <begin position="223"/>
        <end position="244"/>
    </location>
</feature>
<keyword evidence="1" id="KW-1133">Transmembrane helix</keyword>
<dbReference type="InterPro" id="IPR057688">
    <property type="entry name" value="DUF7928"/>
</dbReference>
<dbReference type="Pfam" id="PF25550">
    <property type="entry name" value="DUF7928"/>
    <property type="match status" value="1"/>
</dbReference>
<dbReference type="Proteomes" id="UP001370758">
    <property type="component" value="Unassembled WGS sequence"/>
</dbReference>
<gene>
    <name evidence="4" type="ORF">TWF481_008563</name>
</gene>
<evidence type="ECO:0000313" key="5">
    <source>
        <dbReference type="Proteomes" id="UP001370758"/>
    </source>
</evidence>
<dbReference type="PANTHER" id="PTHR35408:SF2">
    <property type="entry name" value="GLYCOSYLTRANSFERASE 2-LIKE DOMAIN-CONTAINING PROTEIN"/>
    <property type="match status" value="1"/>
</dbReference>
<dbReference type="AlphaFoldDB" id="A0AAV9W9B9"/>
<reference evidence="4 5" key="1">
    <citation type="submission" date="2023-08" db="EMBL/GenBank/DDBJ databases">
        <authorList>
            <person name="Palmer J.M."/>
        </authorList>
    </citation>
    <scope>NUCLEOTIDE SEQUENCE [LARGE SCALE GENOMIC DNA]</scope>
    <source>
        <strain evidence="4 5">TWF481</strain>
    </source>
</reference>
<accession>A0AAV9W9B9</accession>
<dbReference type="InterPro" id="IPR001173">
    <property type="entry name" value="Glyco_trans_2-like"/>
</dbReference>
<evidence type="ECO:0000256" key="1">
    <source>
        <dbReference type="SAM" id="Phobius"/>
    </source>
</evidence>
<evidence type="ECO:0000259" key="2">
    <source>
        <dbReference type="Pfam" id="PF13632"/>
    </source>
</evidence>
<evidence type="ECO:0000259" key="3">
    <source>
        <dbReference type="Pfam" id="PF25550"/>
    </source>
</evidence>
<dbReference type="Pfam" id="PF13632">
    <property type="entry name" value="Glyco_trans_2_3"/>
    <property type="match status" value="1"/>
</dbReference>
<organism evidence="4 5">
    <name type="scientific">Arthrobotrys musiformis</name>
    <dbReference type="NCBI Taxonomy" id="47236"/>
    <lineage>
        <taxon>Eukaryota</taxon>
        <taxon>Fungi</taxon>
        <taxon>Dikarya</taxon>
        <taxon>Ascomycota</taxon>
        <taxon>Pezizomycotina</taxon>
        <taxon>Orbiliomycetes</taxon>
        <taxon>Orbiliales</taxon>
        <taxon>Orbiliaceae</taxon>
        <taxon>Arthrobotrys</taxon>
    </lineage>
</organism>